<evidence type="ECO:0000313" key="1">
    <source>
        <dbReference type="EMBL" id="GBN12610.1"/>
    </source>
</evidence>
<gene>
    <name evidence="1" type="ORF">AVEN_180335_1</name>
</gene>
<keyword evidence="2" id="KW-1185">Reference proteome</keyword>
<dbReference type="Proteomes" id="UP000499080">
    <property type="component" value="Unassembled WGS sequence"/>
</dbReference>
<proteinExistence type="predicted"/>
<name>A0A4Y2LEP4_ARAVE</name>
<organism evidence="1 2">
    <name type="scientific">Araneus ventricosus</name>
    <name type="common">Orbweaver spider</name>
    <name type="synonym">Epeira ventricosa</name>
    <dbReference type="NCBI Taxonomy" id="182803"/>
    <lineage>
        <taxon>Eukaryota</taxon>
        <taxon>Metazoa</taxon>
        <taxon>Ecdysozoa</taxon>
        <taxon>Arthropoda</taxon>
        <taxon>Chelicerata</taxon>
        <taxon>Arachnida</taxon>
        <taxon>Araneae</taxon>
        <taxon>Araneomorphae</taxon>
        <taxon>Entelegynae</taxon>
        <taxon>Araneoidea</taxon>
        <taxon>Araneidae</taxon>
        <taxon>Araneus</taxon>
    </lineage>
</organism>
<protein>
    <submittedName>
        <fullName evidence="1">Uncharacterized protein</fullName>
    </submittedName>
</protein>
<evidence type="ECO:0000313" key="2">
    <source>
        <dbReference type="Proteomes" id="UP000499080"/>
    </source>
</evidence>
<feature type="non-terminal residue" evidence="1">
    <location>
        <position position="49"/>
    </location>
</feature>
<dbReference type="EMBL" id="BGPR01118348">
    <property type="protein sequence ID" value="GBN12610.1"/>
    <property type="molecule type" value="Genomic_DNA"/>
</dbReference>
<reference evidence="1 2" key="1">
    <citation type="journal article" date="2019" name="Sci. Rep.">
        <title>Orb-weaving spider Araneus ventricosus genome elucidates the spidroin gene catalogue.</title>
        <authorList>
            <person name="Kono N."/>
            <person name="Nakamura H."/>
            <person name="Ohtoshi R."/>
            <person name="Moran D.A.P."/>
            <person name="Shinohara A."/>
            <person name="Yoshida Y."/>
            <person name="Fujiwara M."/>
            <person name="Mori M."/>
            <person name="Tomita M."/>
            <person name="Arakawa K."/>
        </authorList>
    </citation>
    <scope>NUCLEOTIDE SEQUENCE [LARGE SCALE GENOMIC DNA]</scope>
</reference>
<dbReference type="AlphaFoldDB" id="A0A4Y2LEP4"/>
<comment type="caution">
    <text evidence="1">The sequence shown here is derived from an EMBL/GenBank/DDBJ whole genome shotgun (WGS) entry which is preliminary data.</text>
</comment>
<sequence>MVAVFAWLCGGSDCIHPPCIHPTGLITFEVIDIRATCHVRFSPSMLIIL</sequence>
<accession>A0A4Y2LEP4</accession>